<protein>
    <recommendedName>
        <fullName evidence="1">UDP-glucose/GDP-mannose dehydrogenase dimerisation domain-containing protein</fullName>
    </recommendedName>
</protein>
<dbReference type="Gene3D" id="3.40.50.720">
    <property type="entry name" value="NAD(P)-binding Rossmann-like Domain"/>
    <property type="match status" value="1"/>
</dbReference>
<feature type="domain" description="UDP-glucose/GDP-mannose dehydrogenase dimerisation" evidence="1">
    <location>
        <begin position="13"/>
        <end position="111"/>
    </location>
</feature>
<dbReference type="Pfam" id="PF00984">
    <property type="entry name" value="UDPG_MGDP_dh"/>
    <property type="match status" value="1"/>
</dbReference>
<proteinExistence type="predicted"/>
<dbReference type="Gene3D" id="1.20.5.100">
    <property type="entry name" value="Cytochrome c1, transmembrane anchor, C-terminal"/>
    <property type="match status" value="1"/>
</dbReference>
<reference evidence="2" key="1">
    <citation type="submission" date="2018-05" db="EMBL/GenBank/DDBJ databases">
        <authorList>
            <person name="Lanie J.A."/>
            <person name="Ng W.-L."/>
            <person name="Kazmierczak K.M."/>
            <person name="Andrzejewski T.M."/>
            <person name="Davidsen T.M."/>
            <person name="Wayne K.J."/>
            <person name="Tettelin H."/>
            <person name="Glass J.I."/>
            <person name="Rusch D."/>
            <person name="Podicherti R."/>
            <person name="Tsui H.-C.T."/>
            <person name="Winkler M.E."/>
        </authorList>
    </citation>
    <scope>NUCLEOTIDE SEQUENCE</scope>
</reference>
<gene>
    <name evidence="2" type="ORF">METZ01_LOCUS296483</name>
</gene>
<dbReference type="SUPFAM" id="SSF48179">
    <property type="entry name" value="6-phosphogluconate dehydrogenase C-terminal domain-like"/>
    <property type="match status" value="1"/>
</dbReference>
<evidence type="ECO:0000313" key="2">
    <source>
        <dbReference type="EMBL" id="SVC43629.1"/>
    </source>
</evidence>
<feature type="non-terminal residue" evidence="2">
    <location>
        <position position="1"/>
    </location>
</feature>
<dbReference type="InterPro" id="IPR014026">
    <property type="entry name" value="UDP-Glc/GDP-Man_DH_dimer"/>
</dbReference>
<dbReference type="PANTHER" id="PTHR43750:SF3">
    <property type="entry name" value="UDP-GLUCOSE 6-DEHYDROGENASE TUAD"/>
    <property type="match status" value="1"/>
</dbReference>
<dbReference type="GO" id="GO:0051287">
    <property type="term" value="F:NAD binding"/>
    <property type="evidence" value="ECO:0007669"/>
    <property type="project" value="InterPro"/>
</dbReference>
<dbReference type="PANTHER" id="PTHR43750">
    <property type="entry name" value="UDP-GLUCOSE 6-DEHYDROGENASE TUAD"/>
    <property type="match status" value="1"/>
</dbReference>
<dbReference type="GO" id="GO:0016616">
    <property type="term" value="F:oxidoreductase activity, acting on the CH-OH group of donors, NAD or NADP as acceptor"/>
    <property type="evidence" value="ECO:0007669"/>
    <property type="project" value="InterPro"/>
</dbReference>
<dbReference type="InterPro" id="IPR008927">
    <property type="entry name" value="6-PGluconate_DH-like_C_sf"/>
</dbReference>
<accession>A0A382M3Z7</accession>
<evidence type="ECO:0000259" key="1">
    <source>
        <dbReference type="Pfam" id="PF00984"/>
    </source>
</evidence>
<name>A0A382M3Z7_9ZZZZ</name>
<organism evidence="2">
    <name type="scientific">marine metagenome</name>
    <dbReference type="NCBI Taxonomy" id="408172"/>
    <lineage>
        <taxon>unclassified sequences</taxon>
        <taxon>metagenomes</taxon>
        <taxon>ecological metagenomes</taxon>
    </lineage>
</organism>
<sequence>CKPCPTYKTDIITASMVKYCINSFLATKVTFMNEMYDVLKAAKGCDWNTFIKIISNDTRIGKTHMKVPGNDGMRGYAGSCFPKDTNALAWFAREILNKPFTQLETSIKINDTLRKRNQS</sequence>
<dbReference type="EMBL" id="UINC01091114">
    <property type="protein sequence ID" value="SVC43629.1"/>
    <property type="molecule type" value="Genomic_DNA"/>
</dbReference>
<dbReference type="AlphaFoldDB" id="A0A382M3Z7"/>